<comment type="subcellular location">
    <subcellularLocation>
        <location evidence="1">Nucleus</location>
    </subcellularLocation>
</comment>
<feature type="domain" description="C2H2-type" evidence="9">
    <location>
        <begin position="257"/>
        <end position="284"/>
    </location>
</feature>
<comment type="caution">
    <text evidence="10">The sequence shown here is derived from an EMBL/GenBank/DDBJ whole genome shotgun (WGS) entry which is preliminary data.</text>
</comment>
<feature type="coiled-coil region" evidence="8">
    <location>
        <begin position="316"/>
        <end position="343"/>
    </location>
</feature>
<feature type="domain" description="C2H2-type" evidence="9">
    <location>
        <begin position="565"/>
        <end position="592"/>
    </location>
</feature>
<keyword evidence="6" id="KW-0539">Nucleus</keyword>
<feature type="domain" description="C2H2-type" evidence="9">
    <location>
        <begin position="599"/>
        <end position="626"/>
    </location>
</feature>
<dbReference type="Proteomes" id="UP001642483">
    <property type="component" value="Unassembled WGS sequence"/>
</dbReference>
<name>A0ABP0GJE1_CLALP</name>
<evidence type="ECO:0000256" key="8">
    <source>
        <dbReference type="SAM" id="Coils"/>
    </source>
</evidence>
<dbReference type="PANTHER" id="PTHR24394">
    <property type="entry name" value="ZINC FINGER PROTEIN"/>
    <property type="match status" value="1"/>
</dbReference>
<gene>
    <name evidence="10" type="ORF">CVLEPA_LOCUS24279</name>
</gene>
<dbReference type="PANTHER" id="PTHR24394:SF29">
    <property type="entry name" value="MYONEURIN"/>
    <property type="match status" value="1"/>
</dbReference>
<keyword evidence="11" id="KW-1185">Reference proteome</keyword>
<evidence type="ECO:0000256" key="3">
    <source>
        <dbReference type="ARBA" id="ARBA00022737"/>
    </source>
</evidence>
<keyword evidence="8" id="KW-0175">Coiled coil</keyword>
<dbReference type="PROSITE" id="PS50157">
    <property type="entry name" value="ZINC_FINGER_C2H2_2"/>
    <property type="match status" value="4"/>
</dbReference>
<dbReference type="Pfam" id="PF00096">
    <property type="entry name" value="zf-C2H2"/>
    <property type="match status" value="3"/>
</dbReference>
<reference evidence="10 11" key="1">
    <citation type="submission" date="2024-02" db="EMBL/GenBank/DDBJ databases">
        <authorList>
            <person name="Daric V."/>
            <person name="Darras S."/>
        </authorList>
    </citation>
    <scope>NUCLEOTIDE SEQUENCE [LARGE SCALE GENOMIC DNA]</scope>
</reference>
<protein>
    <recommendedName>
        <fullName evidence="9">C2H2-type domain-containing protein</fullName>
    </recommendedName>
</protein>
<evidence type="ECO:0000313" key="10">
    <source>
        <dbReference type="EMBL" id="CAK8691513.1"/>
    </source>
</evidence>
<keyword evidence="5" id="KW-0862">Zinc</keyword>
<dbReference type="SUPFAM" id="SSF57667">
    <property type="entry name" value="beta-beta-alpha zinc fingers"/>
    <property type="match status" value="3"/>
</dbReference>
<feature type="domain" description="C2H2-type" evidence="9">
    <location>
        <begin position="531"/>
        <end position="559"/>
    </location>
</feature>
<keyword evidence="3" id="KW-0677">Repeat</keyword>
<evidence type="ECO:0000256" key="6">
    <source>
        <dbReference type="ARBA" id="ARBA00023242"/>
    </source>
</evidence>
<dbReference type="SMART" id="SM00355">
    <property type="entry name" value="ZnF_C2H2"/>
    <property type="match status" value="4"/>
</dbReference>
<dbReference type="InterPro" id="IPR013087">
    <property type="entry name" value="Znf_C2H2_type"/>
</dbReference>
<keyword evidence="2" id="KW-0479">Metal-binding</keyword>
<dbReference type="PROSITE" id="PS00028">
    <property type="entry name" value="ZINC_FINGER_C2H2_1"/>
    <property type="match status" value="4"/>
</dbReference>
<sequence length="632" mass="72130">MDCHPAGMQVDFLLKAIRDMVSQEFKSMRQDMKIEFAKVQENMEDIVSKILAETKKAEIINNPKPINKTSQALDVASDIGICIKEVYSQNASVLPPVDAIKEEPLLLQHWEVSEMDDPSMSMSNKFSHQSEIELNAVVKTVEPQTCIEEDHSEKASIYPQFDVIQDEPLLLQQYADLPTETDDPTISISNKLPSQSDIGVKAIVKTIDTRNCIERSSDEECGDSVELFFDNSATNDRNNACKIQTQMFVGNNKEKRFFCKFCNKLFQHKANLNTHIRTHTGERPYQCDVCHKMETDLIQNQVDGNGATTTIRHLFLQEIKSVRMNVEKEFVKLEERIEELILKNFLEETDRATVVSNTLSYEQASVSPSIQSDVCDQEAYCENSSIFAHFEKIKEKFLLDEEQEGLQRLYFKKSETFPKHVAENLSENFENNFCTFLSRSGVSDVSSNASGNDDYSVNDGFLSDQESKSFENATNKEPCASSTLENFQGPINQKGLTGICCRETVTKVGCMSKAHLRKPLHLSSKTARGQYTCKICGKKFGKRFNLNRHKRCLHPDETDTIKCQHTCEICGMQFEKKFNLDKHKLFHSGEKPRPIEDSRTCEFCGKQFAKKFNLNRHKLLHTDEMSRPLENV</sequence>
<keyword evidence="4 7" id="KW-0863">Zinc-finger</keyword>
<dbReference type="Gene3D" id="3.30.160.60">
    <property type="entry name" value="Classic Zinc Finger"/>
    <property type="match status" value="5"/>
</dbReference>
<accession>A0ABP0GJE1</accession>
<evidence type="ECO:0000256" key="2">
    <source>
        <dbReference type="ARBA" id="ARBA00022723"/>
    </source>
</evidence>
<proteinExistence type="predicted"/>
<evidence type="ECO:0000256" key="4">
    <source>
        <dbReference type="ARBA" id="ARBA00022771"/>
    </source>
</evidence>
<evidence type="ECO:0000313" key="11">
    <source>
        <dbReference type="Proteomes" id="UP001642483"/>
    </source>
</evidence>
<evidence type="ECO:0000256" key="7">
    <source>
        <dbReference type="PROSITE-ProRule" id="PRU00042"/>
    </source>
</evidence>
<evidence type="ECO:0000256" key="1">
    <source>
        <dbReference type="ARBA" id="ARBA00004123"/>
    </source>
</evidence>
<dbReference type="EMBL" id="CAWYQH010000119">
    <property type="protein sequence ID" value="CAK8691513.1"/>
    <property type="molecule type" value="Genomic_DNA"/>
</dbReference>
<evidence type="ECO:0000256" key="5">
    <source>
        <dbReference type="ARBA" id="ARBA00022833"/>
    </source>
</evidence>
<evidence type="ECO:0000259" key="9">
    <source>
        <dbReference type="PROSITE" id="PS50157"/>
    </source>
</evidence>
<dbReference type="InterPro" id="IPR036236">
    <property type="entry name" value="Znf_C2H2_sf"/>
</dbReference>
<organism evidence="10 11">
    <name type="scientific">Clavelina lepadiformis</name>
    <name type="common">Light-bulb sea squirt</name>
    <name type="synonym">Ascidia lepadiformis</name>
    <dbReference type="NCBI Taxonomy" id="159417"/>
    <lineage>
        <taxon>Eukaryota</taxon>
        <taxon>Metazoa</taxon>
        <taxon>Chordata</taxon>
        <taxon>Tunicata</taxon>
        <taxon>Ascidiacea</taxon>
        <taxon>Aplousobranchia</taxon>
        <taxon>Clavelinidae</taxon>
        <taxon>Clavelina</taxon>
    </lineage>
</organism>